<dbReference type="AlphaFoldDB" id="A0A3N4I1P6"/>
<reference evidence="3 4" key="1">
    <citation type="journal article" date="2018" name="Nat. Ecol. Evol.">
        <title>Pezizomycetes genomes reveal the molecular basis of ectomycorrhizal truffle lifestyle.</title>
        <authorList>
            <person name="Murat C."/>
            <person name="Payen T."/>
            <person name="Noel B."/>
            <person name="Kuo A."/>
            <person name="Morin E."/>
            <person name="Chen J."/>
            <person name="Kohler A."/>
            <person name="Krizsan K."/>
            <person name="Balestrini R."/>
            <person name="Da Silva C."/>
            <person name="Montanini B."/>
            <person name="Hainaut M."/>
            <person name="Levati E."/>
            <person name="Barry K.W."/>
            <person name="Belfiori B."/>
            <person name="Cichocki N."/>
            <person name="Clum A."/>
            <person name="Dockter R.B."/>
            <person name="Fauchery L."/>
            <person name="Guy J."/>
            <person name="Iotti M."/>
            <person name="Le Tacon F."/>
            <person name="Lindquist E.A."/>
            <person name="Lipzen A."/>
            <person name="Malagnac F."/>
            <person name="Mello A."/>
            <person name="Molinier V."/>
            <person name="Miyauchi S."/>
            <person name="Poulain J."/>
            <person name="Riccioni C."/>
            <person name="Rubini A."/>
            <person name="Sitrit Y."/>
            <person name="Splivallo R."/>
            <person name="Traeger S."/>
            <person name="Wang M."/>
            <person name="Zifcakova L."/>
            <person name="Wipf D."/>
            <person name="Zambonelli A."/>
            <person name="Paolocci F."/>
            <person name="Nowrousian M."/>
            <person name="Ottonello S."/>
            <person name="Baldrian P."/>
            <person name="Spatafora J.W."/>
            <person name="Henrissat B."/>
            <person name="Nagy L.G."/>
            <person name="Aury J.M."/>
            <person name="Wincker P."/>
            <person name="Grigoriev I.V."/>
            <person name="Bonfante P."/>
            <person name="Martin F.M."/>
        </authorList>
    </citation>
    <scope>NUCLEOTIDE SEQUENCE [LARGE SCALE GENOMIC DNA]</scope>
    <source>
        <strain evidence="3 4">RN42</strain>
    </source>
</reference>
<accession>A0A3N4I1P6</accession>
<proteinExistence type="inferred from homology"/>
<gene>
    <name evidence="3" type="ORF">BJ508DRAFT_415636</name>
</gene>
<dbReference type="Pfam" id="PF03109">
    <property type="entry name" value="ABC1"/>
    <property type="match status" value="2"/>
</dbReference>
<dbReference type="CDD" id="cd13971">
    <property type="entry name" value="ADCK2-like"/>
    <property type="match status" value="1"/>
</dbReference>
<dbReference type="PANTHER" id="PTHR45890">
    <property type="entry name" value="AARF DOMAIN CONTAINING KINASE 2 (PREDICTED)"/>
    <property type="match status" value="1"/>
</dbReference>
<keyword evidence="4" id="KW-1185">Reference proteome</keyword>
<dbReference type="OrthoDB" id="1290869at2759"/>
<dbReference type="InterPro" id="IPR044095">
    <property type="entry name" value="ADCK2_dom"/>
</dbReference>
<comment type="similarity">
    <text evidence="1">Belongs to the protein kinase superfamily. ADCK protein kinase family.</text>
</comment>
<dbReference type="EMBL" id="ML119693">
    <property type="protein sequence ID" value="RPA80003.1"/>
    <property type="molecule type" value="Genomic_DNA"/>
</dbReference>
<feature type="domain" description="ABC1 atypical kinase-like" evidence="2">
    <location>
        <begin position="317"/>
        <end position="465"/>
    </location>
</feature>
<evidence type="ECO:0000313" key="3">
    <source>
        <dbReference type="EMBL" id="RPA80003.1"/>
    </source>
</evidence>
<feature type="domain" description="ABC1 atypical kinase-like" evidence="2">
    <location>
        <begin position="226"/>
        <end position="302"/>
    </location>
</feature>
<dbReference type="SUPFAM" id="SSF56112">
    <property type="entry name" value="Protein kinase-like (PK-like)"/>
    <property type="match status" value="1"/>
</dbReference>
<dbReference type="InterPro" id="IPR004147">
    <property type="entry name" value="ABC1_dom"/>
</dbReference>
<dbReference type="InterPro" id="IPR052402">
    <property type="entry name" value="ADCK_kinase"/>
</dbReference>
<dbReference type="InterPro" id="IPR011009">
    <property type="entry name" value="Kinase-like_dom_sf"/>
</dbReference>
<evidence type="ECO:0000259" key="2">
    <source>
        <dbReference type="Pfam" id="PF03109"/>
    </source>
</evidence>
<evidence type="ECO:0000256" key="1">
    <source>
        <dbReference type="ARBA" id="ARBA00009670"/>
    </source>
</evidence>
<name>A0A3N4I1P6_ASCIM</name>
<organism evidence="3 4">
    <name type="scientific">Ascobolus immersus RN42</name>
    <dbReference type="NCBI Taxonomy" id="1160509"/>
    <lineage>
        <taxon>Eukaryota</taxon>
        <taxon>Fungi</taxon>
        <taxon>Dikarya</taxon>
        <taxon>Ascomycota</taxon>
        <taxon>Pezizomycotina</taxon>
        <taxon>Pezizomycetes</taxon>
        <taxon>Pezizales</taxon>
        <taxon>Ascobolaceae</taxon>
        <taxon>Ascobolus</taxon>
    </lineage>
</organism>
<dbReference type="STRING" id="1160509.A0A3N4I1P6"/>
<dbReference type="Proteomes" id="UP000275078">
    <property type="component" value="Unassembled WGS sequence"/>
</dbReference>
<sequence>MSLLLPRLARHGTSQAARLSKLPSTLSHIRPNTYSLLGPTRNRCLTSTPLRHYTSRSRIPPTGPTNRHGKALISLAAFTLAGALLPVIHADSPPKKPEVAGLQGEMLSVSDQERADARKPPERPWWERILGELALAFTDWVIEPIATTFRFIHLFTIFVPVIISVPAVWIGKRNRNRSNERSGTLWWYGFLVHSMERAGPTFIKLGQWAASRADIFPAELCERLSKLHSNAKPHSFHTTVKTVEAAFGGMKFDDIFEEFDTKPLGVGAIAQVYRAKLKPGLQPPRAEVEMKDFRERLMENVDSLVKYTPATSATTPSSWVAVKVLHPHVDRTVNRDLKIMAFFAKTIDMIPTMEWLSLPDEVRLFGEMMRLQLDLRIEATNLGAFRRNFRTRPTVAFPLPYSDYSTRDVLIEEFAHGLPLGVFLEQGGGAFQKDIANMGLDAFLKMLLLDNFIHADLHPGNIMVRFYPTATLSMPSISSGLSMFSNTHEKEPEPPTDLDITTAALQRLLPLTKDPVAWTEELNKLEAEGYRPQLIFIDAGLVTELSPLNRRNFIDLFRAIAEFDGPRAGRLMIERSRQPESVLEGDVFVLKMQDLILSVKERTFALGKVKIGDLLNTVLGMVRGHHVRLEGDFVNVVISILLLEGIGRSLNPDMDLFKSALPMLRQLGTGGMVAGMRGEKGGDLEGMDGGDLWSFVKVWVGLELREYLVGSAEMVETCVKYDLLAPNI</sequence>
<dbReference type="GO" id="GO:0005739">
    <property type="term" value="C:mitochondrion"/>
    <property type="evidence" value="ECO:0007669"/>
    <property type="project" value="TreeGrafter"/>
</dbReference>
<protein>
    <submittedName>
        <fullName evidence="3">ABC1-domain-containing protein</fullName>
    </submittedName>
</protein>
<dbReference type="PANTHER" id="PTHR45890:SF1">
    <property type="entry name" value="AARF DOMAIN CONTAINING KINASE 2"/>
    <property type="match status" value="1"/>
</dbReference>
<evidence type="ECO:0000313" key="4">
    <source>
        <dbReference type="Proteomes" id="UP000275078"/>
    </source>
</evidence>